<feature type="coiled-coil region" evidence="8">
    <location>
        <begin position="200"/>
        <end position="231"/>
    </location>
</feature>
<keyword evidence="5" id="KW-0406">Ion transport</keyword>
<feature type="compositionally biased region" description="Polar residues" evidence="9">
    <location>
        <begin position="378"/>
        <end position="388"/>
    </location>
</feature>
<keyword evidence="8" id="KW-0175">Coiled coil</keyword>
<keyword evidence="7 12" id="KW-0407">Ion channel</keyword>
<feature type="region of interest" description="Disordered" evidence="9">
    <location>
        <begin position="325"/>
        <end position="351"/>
    </location>
</feature>
<evidence type="ECO:0000256" key="5">
    <source>
        <dbReference type="ARBA" id="ARBA00023065"/>
    </source>
</evidence>
<comment type="caution">
    <text evidence="12">The sequence shown here is derived from an EMBL/GenBank/DDBJ whole genome shotgun (WGS) entry which is preliminary data.</text>
</comment>
<gene>
    <name evidence="12" type="primary">Ork1_0</name>
    <name evidence="12" type="ORF">Anas_09142</name>
</gene>
<organism evidence="12 13">
    <name type="scientific">Armadillidium nasatum</name>
    <dbReference type="NCBI Taxonomy" id="96803"/>
    <lineage>
        <taxon>Eukaryota</taxon>
        <taxon>Metazoa</taxon>
        <taxon>Ecdysozoa</taxon>
        <taxon>Arthropoda</taxon>
        <taxon>Crustacea</taxon>
        <taxon>Multicrustacea</taxon>
        <taxon>Malacostraca</taxon>
        <taxon>Eumalacostraca</taxon>
        <taxon>Peracarida</taxon>
        <taxon>Isopoda</taxon>
        <taxon>Oniscidea</taxon>
        <taxon>Crinocheta</taxon>
        <taxon>Armadillidiidae</taxon>
        <taxon>Armadillidium</taxon>
    </lineage>
</organism>
<name>A0A5N5THB2_9CRUS</name>
<comment type="subcellular location">
    <subcellularLocation>
        <location evidence="1">Membrane</location>
        <topology evidence="1">Multi-pass membrane protein</topology>
    </subcellularLocation>
</comment>
<evidence type="ECO:0000259" key="11">
    <source>
        <dbReference type="Pfam" id="PF07885"/>
    </source>
</evidence>
<feature type="transmembrane region" description="Helical" evidence="10">
    <location>
        <begin position="156"/>
        <end position="178"/>
    </location>
</feature>
<protein>
    <submittedName>
        <fullName evidence="12">Open rectifier potassium channel protein 1</fullName>
    </submittedName>
</protein>
<evidence type="ECO:0000256" key="1">
    <source>
        <dbReference type="ARBA" id="ARBA00004141"/>
    </source>
</evidence>
<dbReference type="InterPro" id="IPR013099">
    <property type="entry name" value="K_chnl_dom"/>
</dbReference>
<feature type="compositionally biased region" description="Acidic residues" evidence="9">
    <location>
        <begin position="389"/>
        <end position="400"/>
    </location>
</feature>
<evidence type="ECO:0000313" key="12">
    <source>
        <dbReference type="EMBL" id="KAB7505861.1"/>
    </source>
</evidence>
<sequence length="471" mass="54845">MCINNAISQVKDLKIRYEIRDSIREIERLTGDSVLLPNTFRNLLSSHLEAFERDANFTMPPNMTIPDFDSNNLSLSDAILNGNFSQFQSVWVLDESGKINETLFEKFWKESKIDEDVAHQETMWTWYNSFFFSFQTITTIGFGMMAPKTILGKSLLILYSLFGVPFNGIVFASLADLFSKKFVKKIDNKRLCKFIDNLILRLLDRRVSKLKKQKKKQSENVQSDLEKLRSILKAIYYYQEREPVRILGERETPIILGKRKLSKEVDPMEIFMNIASSVIKESDEKKKLIKKMNREAHEKKMKLKQNNNVHREKKMSHDGIVIEDITDMENGPKDDTEELQQGEHSFHPQKLRKSLRRKLSCWTMAVIPSHKEVKETDSMYSETTSSQEPNDEDDDDDDDDETKKDPSKINDLGDLIDKVGEIVNQEITGRSEILKFNRTQSDSALCDMVNRECTLIYSLKEEKSKRYDVKR</sequence>
<dbReference type="Pfam" id="PF07885">
    <property type="entry name" value="Ion_trans_2"/>
    <property type="match status" value="1"/>
</dbReference>
<keyword evidence="6 10" id="KW-0472">Membrane</keyword>
<dbReference type="GO" id="GO:0030322">
    <property type="term" value="P:stabilization of membrane potential"/>
    <property type="evidence" value="ECO:0007669"/>
    <property type="project" value="TreeGrafter"/>
</dbReference>
<evidence type="ECO:0000256" key="2">
    <source>
        <dbReference type="ARBA" id="ARBA00022448"/>
    </source>
</evidence>
<dbReference type="Proteomes" id="UP000326759">
    <property type="component" value="Unassembled WGS sequence"/>
</dbReference>
<evidence type="ECO:0000256" key="7">
    <source>
        <dbReference type="ARBA" id="ARBA00023303"/>
    </source>
</evidence>
<evidence type="ECO:0000256" key="6">
    <source>
        <dbReference type="ARBA" id="ARBA00023136"/>
    </source>
</evidence>
<evidence type="ECO:0000313" key="13">
    <source>
        <dbReference type="Proteomes" id="UP000326759"/>
    </source>
</evidence>
<feature type="region of interest" description="Disordered" evidence="9">
    <location>
        <begin position="373"/>
        <end position="412"/>
    </location>
</feature>
<dbReference type="Gene3D" id="1.10.287.70">
    <property type="match status" value="1"/>
</dbReference>
<reference evidence="12 13" key="1">
    <citation type="journal article" date="2019" name="PLoS Biol.">
        <title>Sex chromosomes control vertical transmission of feminizing Wolbachia symbionts in an isopod.</title>
        <authorList>
            <person name="Becking T."/>
            <person name="Chebbi M.A."/>
            <person name="Giraud I."/>
            <person name="Moumen B."/>
            <person name="Laverre T."/>
            <person name="Caubet Y."/>
            <person name="Peccoud J."/>
            <person name="Gilbert C."/>
            <person name="Cordaux R."/>
        </authorList>
    </citation>
    <scope>NUCLEOTIDE SEQUENCE [LARGE SCALE GENOMIC DNA]</scope>
    <source>
        <strain evidence="12">ANa2</strain>
        <tissue evidence="12">Whole body excluding digestive tract and cuticle</tissue>
    </source>
</reference>
<keyword evidence="3 10" id="KW-0812">Transmembrane</keyword>
<evidence type="ECO:0000256" key="4">
    <source>
        <dbReference type="ARBA" id="ARBA00022989"/>
    </source>
</evidence>
<dbReference type="SUPFAM" id="SSF81324">
    <property type="entry name" value="Voltage-gated potassium channels"/>
    <property type="match status" value="1"/>
</dbReference>
<evidence type="ECO:0000256" key="8">
    <source>
        <dbReference type="SAM" id="Coils"/>
    </source>
</evidence>
<feature type="transmembrane region" description="Helical" evidence="10">
    <location>
        <begin position="130"/>
        <end position="150"/>
    </location>
</feature>
<dbReference type="PANTHER" id="PTHR11003:SF334">
    <property type="entry name" value="FI03418P"/>
    <property type="match status" value="1"/>
</dbReference>
<dbReference type="EMBL" id="SEYY01001085">
    <property type="protein sequence ID" value="KAB7505861.1"/>
    <property type="molecule type" value="Genomic_DNA"/>
</dbReference>
<keyword evidence="4 10" id="KW-1133">Transmembrane helix</keyword>
<proteinExistence type="predicted"/>
<dbReference type="InterPro" id="IPR003280">
    <property type="entry name" value="2pore_dom_K_chnl"/>
</dbReference>
<dbReference type="PANTHER" id="PTHR11003">
    <property type="entry name" value="POTASSIUM CHANNEL, SUBFAMILY K"/>
    <property type="match status" value="1"/>
</dbReference>
<dbReference type="GO" id="GO:0015271">
    <property type="term" value="F:outward rectifier potassium channel activity"/>
    <property type="evidence" value="ECO:0007669"/>
    <property type="project" value="TreeGrafter"/>
</dbReference>
<keyword evidence="13" id="KW-1185">Reference proteome</keyword>
<feature type="domain" description="Potassium channel" evidence="11">
    <location>
        <begin position="121"/>
        <end position="179"/>
    </location>
</feature>
<dbReference type="GO" id="GO:0005886">
    <property type="term" value="C:plasma membrane"/>
    <property type="evidence" value="ECO:0007669"/>
    <property type="project" value="TreeGrafter"/>
</dbReference>
<keyword evidence="2" id="KW-0813">Transport</keyword>
<evidence type="ECO:0000256" key="3">
    <source>
        <dbReference type="ARBA" id="ARBA00022692"/>
    </source>
</evidence>
<evidence type="ECO:0000256" key="9">
    <source>
        <dbReference type="SAM" id="MobiDB-lite"/>
    </source>
</evidence>
<dbReference type="GO" id="GO:0022841">
    <property type="term" value="F:potassium ion leak channel activity"/>
    <property type="evidence" value="ECO:0007669"/>
    <property type="project" value="TreeGrafter"/>
</dbReference>
<dbReference type="AlphaFoldDB" id="A0A5N5THB2"/>
<accession>A0A5N5THB2</accession>
<evidence type="ECO:0000256" key="10">
    <source>
        <dbReference type="SAM" id="Phobius"/>
    </source>
</evidence>
<dbReference type="OrthoDB" id="297496at2759"/>